<sequence>MRQLRQMLRLAGSGTSSREIAVVLGIARSTVQDNLQRAAAVGLSWPLPGELTDDALANKLFSRNGVKRGTRRRIEPNWADLAVELKKPGVTLLILWEEYRGSHPEGYGYSRFCELFRGFEQRLSPTMRQEHAAGDKVFVDYSGKKIPIVDRKTGEIREAEIFVAVLGASSFTYAEATWTQTLPDWIGSHVRMFRFFGGVPRLIVPDNLKSGVSRASFYDPEINRSYGMMASHYGVGVLPARPRRPKDKSKSRTVSVSPSPAFWDVCAITLSSRLLKPMPPLARHLTASMITSCAGWASAAANCLRVSSAPRSPAFRAKTTNSPNGVWSACRPTTTSSSKPSSIPCRIILFASRSI</sequence>
<organism evidence="1 2">
    <name type="scientific">Ensifer adhaerens</name>
    <name type="common">Sinorhizobium morelense</name>
    <dbReference type="NCBI Taxonomy" id="106592"/>
    <lineage>
        <taxon>Bacteria</taxon>
        <taxon>Pseudomonadati</taxon>
        <taxon>Pseudomonadota</taxon>
        <taxon>Alphaproteobacteria</taxon>
        <taxon>Hyphomicrobiales</taxon>
        <taxon>Rhizobiaceae</taxon>
        <taxon>Sinorhizobium/Ensifer group</taxon>
        <taxon>Ensifer</taxon>
    </lineage>
</organism>
<proteinExistence type="predicted"/>
<gene>
    <name evidence="1" type="ORF">J2Z19_005706</name>
</gene>
<comment type="caution">
    <text evidence="1">The sequence shown here is derived from an EMBL/GenBank/DDBJ whole genome shotgun (WGS) entry which is preliminary data.</text>
</comment>
<keyword evidence="2" id="KW-1185">Reference proteome</keyword>
<protein>
    <submittedName>
        <fullName evidence="1">Transposase</fullName>
    </submittedName>
</protein>
<evidence type="ECO:0000313" key="1">
    <source>
        <dbReference type="EMBL" id="MBP1875958.1"/>
    </source>
</evidence>
<accession>A0ACC5T4F6</accession>
<evidence type="ECO:0000313" key="2">
    <source>
        <dbReference type="Proteomes" id="UP000823773"/>
    </source>
</evidence>
<dbReference type="EMBL" id="JAGGJR010000013">
    <property type="protein sequence ID" value="MBP1875958.1"/>
    <property type="molecule type" value="Genomic_DNA"/>
</dbReference>
<name>A0ACC5T4F6_ENSAD</name>
<reference evidence="1" key="1">
    <citation type="submission" date="2021-03" db="EMBL/GenBank/DDBJ databases">
        <title>Genomic Encyclopedia of Type Strains, Phase IV (KMG-IV): sequencing the most valuable type-strain genomes for metagenomic binning, comparative biology and taxonomic classification.</title>
        <authorList>
            <person name="Goeker M."/>
        </authorList>
    </citation>
    <scope>NUCLEOTIDE SEQUENCE</scope>
    <source>
        <strain evidence="1">DSM 18131</strain>
    </source>
</reference>
<dbReference type="Proteomes" id="UP000823773">
    <property type="component" value="Unassembled WGS sequence"/>
</dbReference>